<accession>A0A1G8A0B2</accession>
<dbReference type="EMBL" id="FNCV01000004">
    <property type="protein sequence ID" value="SDH14375.1"/>
    <property type="molecule type" value="Genomic_DNA"/>
</dbReference>
<protein>
    <recommendedName>
        <fullName evidence="4">TetR family transcriptional regulator</fullName>
    </recommendedName>
</protein>
<evidence type="ECO:0000313" key="2">
    <source>
        <dbReference type="EMBL" id="SDH14375.1"/>
    </source>
</evidence>
<keyword evidence="3" id="KW-1185">Reference proteome</keyword>
<dbReference type="Gene3D" id="1.10.357.10">
    <property type="entry name" value="Tetracycline Repressor, domain 2"/>
    <property type="match status" value="1"/>
</dbReference>
<evidence type="ECO:0008006" key="4">
    <source>
        <dbReference type="Google" id="ProtNLM"/>
    </source>
</evidence>
<organism evidence="2 3">
    <name type="scientific">Roseospirillum parvum</name>
    <dbReference type="NCBI Taxonomy" id="83401"/>
    <lineage>
        <taxon>Bacteria</taxon>
        <taxon>Pseudomonadati</taxon>
        <taxon>Pseudomonadota</taxon>
        <taxon>Alphaproteobacteria</taxon>
        <taxon>Rhodospirillales</taxon>
        <taxon>Rhodospirillaceae</taxon>
        <taxon>Roseospirillum</taxon>
    </lineage>
</organism>
<dbReference type="InterPro" id="IPR009057">
    <property type="entry name" value="Homeodomain-like_sf"/>
</dbReference>
<dbReference type="STRING" id="83401.SAMN05421742_104280"/>
<evidence type="ECO:0000256" key="1">
    <source>
        <dbReference type="SAM" id="MobiDB-lite"/>
    </source>
</evidence>
<dbReference type="AlphaFoldDB" id="A0A1G8A0B2"/>
<dbReference type="RefSeq" id="WP_092618228.1">
    <property type="nucleotide sequence ID" value="NZ_FNCV01000004.1"/>
</dbReference>
<sequence length="229" mass="25127">MADTPAAPQDDQARRDRLVEAALELAADRGWADLPLAEIAARAEVPLEVALGLYPCRGRLLDDFMRWVDHRVLTSGSPIDFSEGPRDRLFDILMRRFDVLQTHREGVRAIAHDVAGDPAICLTSSRRVARSMVAMLEAAGISTSGLRGLARLKGASLVYAWAAKAWMKDDSEDMAKTMAALDKALDRAEMFAGSFEKTCRRLRRRDEAWTRAPADEPPAAPSEAPTAPA</sequence>
<dbReference type="SUPFAM" id="SSF46689">
    <property type="entry name" value="Homeodomain-like"/>
    <property type="match status" value="1"/>
</dbReference>
<dbReference type="OrthoDB" id="7828598at2"/>
<reference evidence="3" key="1">
    <citation type="submission" date="2016-10" db="EMBL/GenBank/DDBJ databases">
        <authorList>
            <person name="Varghese N."/>
            <person name="Submissions S."/>
        </authorList>
    </citation>
    <scope>NUCLEOTIDE SEQUENCE [LARGE SCALE GENOMIC DNA]</scope>
    <source>
        <strain evidence="3">930I</strain>
    </source>
</reference>
<gene>
    <name evidence="2" type="ORF">SAMN05421742_104280</name>
</gene>
<evidence type="ECO:0000313" key="3">
    <source>
        <dbReference type="Proteomes" id="UP000217076"/>
    </source>
</evidence>
<feature type="region of interest" description="Disordered" evidence="1">
    <location>
        <begin position="206"/>
        <end position="229"/>
    </location>
</feature>
<proteinExistence type="predicted"/>
<dbReference type="Proteomes" id="UP000217076">
    <property type="component" value="Unassembled WGS sequence"/>
</dbReference>
<name>A0A1G8A0B2_9PROT</name>